<dbReference type="PANTHER" id="PTHR43040">
    <property type="entry name" value="RIBONUCLEASE D"/>
    <property type="match status" value="1"/>
</dbReference>
<protein>
    <submittedName>
        <fullName evidence="1">Uncharacterized protein</fullName>
    </submittedName>
</protein>
<dbReference type="GeneID" id="36537941"/>
<gene>
    <name evidence="1" type="ORF">P174DRAFT_472333</name>
</gene>
<dbReference type="RefSeq" id="XP_024677244.1">
    <property type="nucleotide sequence ID" value="XM_024830614.1"/>
</dbReference>
<dbReference type="OrthoDB" id="26838at2759"/>
<evidence type="ECO:0000313" key="2">
    <source>
        <dbReference type="Proteomes" id="UP000234474"/>
    </source>
</evidence>
<keyword evidence="2" id="KW-1185">Reference proteome</keyword>
<comment type="caution">
    <text evidence="1">The sequence shown here is derived from an EMBL/GenBank/DDBJ whole genome shotgun (WGS) entry which is preliminary data.</text>
</comment>
<name>A0A2I1BTF5_ASPN1</name>
<reference evidence="2" key="1">
    <citation type="journal article" date="2018" name="Proc. Natl. Acad. Sci. U.S.A.">
        <title>Linking secondary metabolites to gene clusters through genome sequencing of six diverse Aspergillus species.</title>
        <authorList>
            <person name="Kaerboelling I."/>
            <person name="Vesth T.C."/>
            <person name="Frisvad J.C."/>
            <person name="Nybo J.L."/>
            <person name="Theobald S."/>
            <person name="Kuo A."/>
            <person name="Bowyer P."/>
            <person name="Matsuda Y."/>
            <person name="Mondo S."/>
            <person name="Lyhne E.K."/>
            <person name="Kogle M.E."/>
            <person name="Clum A."/>
            <person name="Lipzen A."/>
            <person name="Salamov A."/>
            <person name="Ngan C.Y."/>
            <person name="Daum C."/>
            <person name="Chiniquy J."/>
            <person name="Barry K."/>
            <person name="LaButti K."/>
            <person name="Haridas S."/>
            <person name="Simmons B.A."/>
            <person name="Magnuson J.K."/>
            <person name="Mortensen U.H."/>
            <person name="Larsen T.O."/>
            <person name="Grigoriev I.V."/>
            <person name="Baker S.E."/>
            <person name="Andersen M.R."/>
        </authorList>
    </citation>
    <scope>NUCLEOTIDE SEQUENCE [LARGE SCALE GENOMIC DNA]</scope>
    <source>
        <strain evidence="2">IBT 16806</strain>
    </source>
</reference>
<proteinExistence type="predicted"/>
<evidence type="ECO:0000313" key="1">
    <source>
        <dbReference type="EMBL" id="PKX88649.1"/>
    </source>
</evidence>
<accession>A0A2I1BTF5</accession>
<dbReference type="EMBL" id="MSZS01000012">
    <property type="protein sequence ID" value="PKX88649.1"/>
    <property type="molecule type" value="Genomic_DNA"/>
</dbReference>
<dbReference type="PANTHER" id="PTHR43040:SF1">
    <property type="entry name" value="RIBONUCLEASE D"/>
    <property type="match status" value="1"/>
</dbReference>
<organism evidence="1 2">
    <name type="scientific">Aspergillus novofumigatus (strain IBT 16806)</name>
    <dbReference type="NCBI Taxonomy" id="1392255"/>
    <lineage>
        <taxon>Eukaryota</taxon>
        <taxon>Fungi</taxon>
        <taxon>Dikarya</taxon>
        <taxon>Ascomycota</taxon>
        <taxon>Pezizomycotina</taxon>
        <taxon>Eurotiomycetes</taxon>
        <taxon>Eurotiomycetidae</taxon>
        <taxon>Eurotiales</taxon>
        <taxon>Aspergillaceae</taxon>
        <taxon>Aspergillus</taxon>
        <taxon>Aspergillus subgen. Fumigati</taxon>
    </lineage>
</organism>
<dbReference type="VEuPathDB" id="FungiDB:P174DRAFT_472333"/>
<sequence length="119" mass="13575">MIDLVHWVALQETSLGDLLPPLYIHIGGERISRHLRLSLLTMFYCAGKASSVLTPRDTSLGSVVFFYTERASRTFQTRFLKVFFDARNDSNALYAHSKVELEGIRDVQLMERACPNTDH</sequence>
<dbReference type="Proteomes" id="UP000234474">
    <property type="component" value="Unassembled WGS sequence"/>
</dbReference>
<dbReference type="AlphaFoldDB" id="A0A2I1BTF5"/>